<dbReference type="GO" id="GO:0032153">
    <property type="term" value="C:cell division site"/>
    <property type="evidence" value="ECO:0007669"/>
    <property type="project" value="TreeGrafter"/>
</dbReference>
<dbReference type="Proteomes" id="UP000317763">
    <property type="component" value="Unassembled WGS sequence"/>
</dbReference>
<keyword evidence="2" id="KW-1133">Transmembrane helix</keyword>
<evidence type="ECO:0000259" key="3">
    <source>
        <dbReference type="PROSITE" id="PS51724"/>
    </source>
</evidence>
<keyword evidence="4" id="KW-0132">Cell division</keyword>
<keyword evidence="2" id="KW-0812">Transmembrane</keyword>
<evidence type="ECO:0000313" key="5">
    <source>
        <dbReference type="Proteomes" id="UP000317763"/>
    </source>
</evidence>
<evidence type="ECO:0000313" key="4">
    <source>
        <dbReference type="EMBL" id="TSE31678.1"/>
    </source>
</evidence>
<dbReference type="PROSITE" id="PS51724">
    <property type="entry name" value="SPOR"/>
    <property type="match status" value="1"/>
</dbReference>
<keyword evidence="2" id="KW-0472">Membrane</keyword>
<dbReference type="AlphaFoldDB" id="A0A554X765"/>
<dbReference type="OrthoDB" id="7063246at2"/>
<dbReference type="Gene3D" id="3.30.70.1070">
    <property type="entry name" value="Sporulation related repeat"/>
    <property type="match status" value="1"/>
</dbReference>
<dbReference type="RefSeq" id="WP_052231492.1">
    <property type="nucleotide sequence ID" value="NZ_CP083911.1"/>
</dbReference>
<feature type="transmembrane region" description="Helical" evidence="2">
    <location>
        <begin position="20"/>
        <end position="40"/>
    </location>
</feature>
<accession>A0A554X765</accession>
<keyword evidence="5" id="KW-1185">Reference proteome</keyword>
<feature type="compositionally biased region" description="Low complexity" evidence="1">
    <location>
        <begin position="82"/>
        <end position="123"/>
    </location>
</feature>
<dbReference type="PANTHER" id="PTHR38687">
    <property type="entry name" value="CELL DIVISION PROTEIN DEDD-RELATED"/>
    <property type="match status" value="1"/>
</dbReference>
<name>A0A554X765_9BURK</name>
<feature type="region of interest" description="Disordered" evidence="1">
    <location>
        <begin position="54"/>
        <end position="123"/>
    </location>
</feature>
<dbReference type="PANTHER" id="PTHR38687:SF1">
    <property type="entry name" value="CELL DIVISION PROTEIN DEDD"/>
    <property type="match status" value="1"/>
</dbReference>
<dbReference type="GO" id="GO:0032506">
    <property type="term" value="P:cytokinetic process"/>
    <property type="evidence" value="ECO:0007669"/>
    <property type="project" value="TreeGrafter"/>
</dbReference>
<dbReference type="InterPro" id="IPR036680">
    <property type="entry name" value="SPOR-like_sf"/>
</dbReference>
<feature type="compositionally biased region" description="Polar residues" evidence="1">
    <location>
        <begin position="69"/>
        <end position="80"/>
    </location>
</feature>
<dbReference type="GO" id="GO:0030428">
    <property type="term" value="C:cell septum"/>
    <property type="evidence" value="ECO:0007669"/>
    <property type="project" value="TreeGrafter"/>
</dbReference>
<feature type="domain" description="SPOR" evidence="3">
    <location>
        <begin position="149"/>
        <end position="228"/>
    </location>
</feature>
<dbReference type="STRING" id="307486.GCA_000807215_01021"/>
<dbReference type="Pfam" id="PF05036">
    <property type="entry name" value="SPOR"/>
    <property type="match status" value="1"/>
</dbReference>
<gene>
    <name evidence="4" type="primary">ftsN</name>
    <name evidence="4" type="ORF">Ttaiw_01389</name>
</gene>
<protein>
    <submittedName>
        <fullName evidence="4">Cell division protein FtsN</fullName>
    </submittedName>
</protein>
<proteinExistence type="predicted"/>
<dbReference type="SUPFAM" id="SSF110997">
    <property type="entry name" value="Sporulation related repeat"/>
    <property type="match status" value="1"/>
</dbReference>
<sequence>MDRPLAPRPPRPTQRGGTLLGFIVGLLVGIGAALAVVVYVTKVPIPLVDRGVQRKPVQPETEAERLKSWNPNAGLSSAKPSAQGATAPADGAGASTGPADGAAGDGKPAGRDTTPAAPGAAGGDPIAELIRQRAGGTSPAAGEASAAAAADPFLYYVQVGAFRSAEEAEALRARLALQGFEAKISEREQAGQRVHRVRLGPFPNRVEAEVMQERLKAKAFETALVRVQR</sequence>
<dbReference type="InterPro" id="IPR052521">
    <property type="entry name" value="Cell_div_SPOR-domain"/>
</dbReference>
<evidence type="ECO:0000256" key="1">
    <source>
        <dbReference type="SAM" id="MobiDB-lite"/>
    </source>
</evidence>
<reference evidence="4 5" key="1">
    <citation type="submission" date="2019-07" db="EMBL/GenBank/DDBJ databases">
        <title>Tepidimonas taiwanensis I1-1 draft genome.</title>
        <authorList>
            <person name="Da Costa M.S."/>
            <person name="Froufe H.J.C."/>
            <person name="Egas C."/>
            <person name="Albuquerque L."/>
        </authorList>
    </citation>
    <scope>NUCLEOTIDE SEQUENCE [LARGE SCALE GENOMIC DNA]</scope>
    <source>
        <strain evidence="4 5">I1-1</strain>
    </source>
</reference>
<organism evidence="4 5">
    <name type="scientific">Tepidimonas taiwanensis</name>
    <dbReference type="NCBI Taxonomy" id="307486"/>
    <lineage>
        <taxon>Bacteria</taxon>
        <taxon>Pseudomonadati</taxon>
        <taxon>Pseudomonadota</taxon>
        <taxon>Betaproteobacteria</taxon>
        <taxon>Burkholderiales</taxon>
        <taxon>Tepidimonas</taxon>
    </lineage>
</organism>
<dbReference type="InterPro" id="IPR007730">
    <property type="entry name" value="SPOR-like_dom"/>
</dbReference>
<dbReference type="EMBL" id="VJOM01000013">
    <property type="protein sequence ID" value="TSE31678.1"/>
    <property type="molecule type" value="Genomic_DNA"/>
</dbReference>
<comment type="caution">
    <text evidence="4">The sequence shown here is derived from an EMBL/GenBank/DDBJ whole genome shotgun (WGS) entry which is preliminary data.</text>
</comment>
<evidence type="ECO:0000256" key="2">
    <source>
        <dbReference type="SAM" id="Phobius"/>
    </source>
</evidence>
<keyword evidence="4" id="KW-0131">Cell cycle</keyword>
<dbReference type="GO" id="GO:0042834">
    <property type="term" value="F:peptidoglycan binding"/>
    <property type="evidence" value="ECO:0007669"/>
    <property type="project" value="InterPro"/>
</dbReference>